<comment type="caution">
    <text evidence="2">The sequence shown here is derived from an EMBL/GenBank/DDBJ whole genome shotgun (WGS) entry which is preliminary data.</text>
</comment>
<evidence type="ECO:0000259" key="1">
    <source>
        <dbReference type="PROSITE" id="PS50943"/>
    </source>
</evidence>
<dbReference type="Proteomes" id="UP000246114">
    <property type="component" value="Unassembled WGS sequence"/>
</dbReference>
<dbReference type="Gene3D" id="1.10.260.40">
    <property type="entry name" value="lambda repressor-like DNA-binding domains"/>
    <property type="match status" value="1"/>
</dbReference>
<dbReference type="AlphaFoldDB" id="A0A316MSH4"/>
<dbReference type="SMART" id="SM00530">
    <property type="entry name" value="HTH_XRE"/>
    <property type="match status" value="1"/>
</dbReference>
<dbReference type="InterPro" id="IPR001387">
    <property type="entry name" value="Cro/C1-type_HTH"/>
</dbReference>
<dbReference type="SUPFAM" id="SSF47413">
    <property type="entry name" value="lambda repressor-like DNA-binding domains"/>
    <property type="match status" value="1"/>
</dbReference>
<protein>
    <recommendedName>
        <fullName evidence="1">HTH cro/C1-type domain-containing protein</fullName>
    </recommendedName>
</protein>
<name>A0A316MSH4_9CLOT</name>
<dbReference type="CDD" id="cd00093">
    <property type="entry name" value="HTH_XRE"/>
    <property type="match status" value="1"/>
</dbReference>
<organism evidence="2 3">
    <name type="scientific">Clostridium cadaveris</name>
    <dbReference type="NCBI Taxonomy" id="1529"/>
    <lineage>
        <taxon>Bacteria</taxon>
        <taxon>Bacillati</taxon>
        <taxon>Bacillota</taxon>
        <taxon>Clostridia</taxon>
        <taxon>Eubacteriales</taxon>
        <taxon>Clostridiaceae</taxon>
        <taxon>Clostridium</taxon>
    </lineage>
</organism>
<feature type="domain" description="HTH cro/C1-type" evidence="1">
    <location>
        <begin position="19"/>
        <end position="68"/>
    </location>
</feature>
<sequence length="83" mass="9407">MVTERRHEPYVKFKTFLIANNIKQRDLAKLLGKSTSALNQNINGTGGDFNLQELRVISSTYGISIDDFFINSKVSNMKLNGRK</sequence>
<accession>A0A316MSH4</accession>
<reference evidence="2 3" key="1">
    <citation type="submission" date="2018-03" db="EMBL/GenBank/DDBJ databases">
        <title>The uncultured portion of the human microbiome is neutrally assembled.</title>
        <authorList>
            <person name="Jeraldo P."/>
            <person name="Boardman L."/>
            <person name="White B.A."/>
            <person name="Nelson H."/>
            <person name="Goldenfeld N."/>
            <person name="Chia N."/>
        </authorList>
    </citation>
    <scope>NUCLEOTIDE SEQUENCE [LARGE SCALE GENOMIC DNA]</scope>
    <source>
        <strain evidence="2">CIM:MAG 903</strain>
    </source>
</reference>
<proteinExistence type="predicted"/>
<dbReference type="GO" id="GO:0003677">
    <property type="term" value="F:DNA binding"/>
    <property type="evidence" value="ECO:0007669"/>
    <property type="project" value="InterPro"/>
</dbReference>
<dbReference type="InterPro" id="IPR010982">
    <property type="entry name" value="Lambda_DNA-bd_dom_sf"/>
</dbReference>
<evidence type="ECO:0000313" key="2">
    <source>
        <dbReference type="EMBL" id="PWL55360.1"/>
    </source>
</evidence>
<evidence type="ECO:0000313" key="3">
    <source>
        <dbReference type="Proteomes" id="UP000246114"/>
    </source>
</evidence>
<dbReference type="RefSeq" id="WP_178312157.1">
    <property type="nucleotide sequence ID" value="NZ_JACATM010000028.1"/>
</dbReference>
<gene>
    <name evidence="2" type="ORF">DBY38_01955</name>
</gene>
<dbReference type="Pfam" id="PF01381">
    <property type="entry name" value="HTH_3"/>
    <property type="match status" value="1"/>
</dbReference>
<dbReference type="PROSITE" id="PS50943">
    <property type="entry name" value="HTH_CROC1"/>
    <property type="match status" value="1"/>
</dbReference>
<dbReference type="EMBL" id="QAMZ01000007">
    <property type="protein sequence ID" value="PWL55360.1"/>
    <property type="molecule type" value="Genomic_DNA"/>
</dbReference>